<gene>
    <name evidence="2" type="ORF">DEE74_07890</name>
    <name evidence="1" type="ORF">R38712_02352</name>
</gene>
<dbReference type="EMBL" id="CATWFT010000006">
    <property type="protein sequence ID" value="CAJ0724432.1"/>
    <property type="molecule type" value="Genomic_DNA"/>
</dbReference>
<dbReference type="GO" id="GO:0016787">
    <property type="term" value="F:hydrolase activity"/>
    <property type="evidence" value="ECO:0007669"/>
    <property type="project" value="UniProtKB-KW"/>
</dbReference>
<comment type="caution">
    <text evidence="2">The sequence shown here is derived from an EMBL/GenBank/DDBJ whole genome shotgun (WGS) entry which is preliminary data.</text>
</comment>
<keyword evidence="2" id="KW-0378">Hydrolase</keyword>
<dbReference type="AlphaFoldDB" id="A0A2P4RK20"/>
<protein>
    <submittedName>
        <fullName evidence="2">Glycoside hydrolase family 97 C-terminal domain-containing protein</fullName>
    </submittedName>
</protein>
<accession>A0A2P4RK20</accession>
<dbReference type="GeneID" id="61387136"/>
<proteinExistence type="predicted"/>
<sequence>MTKVIVNLVGDKENLKTPAVTIDKARWGHNGYTEFGKEQEVPAKTYTATIYSDGKVYRTKEVTVPANGPVTLNISVD</sequence>
<evidence type="ECO:0000313" key="1">
    <source>
        <dbReference type="EMBL" id="CAJ0724432.1"/>
    </source>
</evidence>
<evidence type="ECO:0000313" key="3">
    <source>
        <dbReference type="Proteomes" id="UP001189303"/>
    </source>
</evidence>
<dbReference type="Proteomes" id="UP001189303">
    <property type="component" value="Unassembled WGS sequence"/>
</dbReference>
<keyword evidence="3" id="KW-1185">Reference proteome</keyword>
<evidence type="ECO:0000313" key="2">
    <source>
        <dbReference type="EMBL" id="MBX3889779.1"/>
    </source>
</evidence>
<name>A0A2P4RK20_RALPI</name>
<organism evidence="2 4">
    <name type="scientific">Ralstonia pickettii</name>
    <name type="common">Burkholderia pickettii</name>
    <dbReference type="NCBI Taxonomy" id="329"/>
    <lineage>
        <taxon>Bacteria</taxon>
        <taxon>Pseudomonadati</taxon>
        <taxon>Pseudomonadota</taxon>
        <taxon>Betaproteobacteria</taxon>
        <taxon>Burkholderiales</taxon>
        <taxon>Burkholderiaceae</taxon>
        <taxon>Ralstonia</taxon>
    </lineage>
</organism>
<evidence type="ECO:0000313" key="4">
    <source>
        <dbReference type="Proteomes" id="UP001199322"/>
    </source>
</evidence>
<dbReference type="Proteomes" id="UP001199322">
    <property type="component" value="Unassembled WGS sequence"/>
</dbReference>
<reference evidence="1 3" key="2">
    <citation type="submission" date="2023-07" db="EMBL/GenBank/DDBJ databases">
        <authorList>
            <person name="Peeters C."/>
        </authorList>
    </citation>
    <scope>NUCLEOTIDE SEQUENCE [LARGE SCALE GENOMIC DNA]</scope>
    <source>
        <strain evidence="1 3">R-38712</strain>
    </source>
</reference>
<dbReference type="RefSeq" id="WP_009238343.1">
    <property type="nucleotide sequence ID" value="NZ_CABKQE010000001.1"/>
</dbReference>
<reference evidence="2" key="1">
    <citation type="submission" date="2018-06" db="EMBL/GenBank/DDBJ databases">
        <authorList>
            <person name="O'Rourke A."/>
        </authorList>
    </citation>
    <scope>NUCLEOTIDE SEQUENCE</scope>
    <source>
        <strain evidence="2">132550021-3</strain>
    </source>
</reference>
<dbReference type="EMBL" id="QGBI01000006">
    <property type="protein sequence ID" value="MBX3889779.1"/>
    <property type="molecule type" value="Genomic_DNA"/>
</dbReference>